<evidence type="ECO:0000313" key="1">
    <source>
        <dbReference type="EMBL" id="KAA0894246.1"/>
    </source>
</evidence>
<name>A0A5A9XMD5_9BACT</name>
<accession>A0A5A9XMD5</accession>
<dbReference type="EMBL" id="SRSD01000002">
    <property type="protein sequence ID" value="KAA0894246.1"/>
    <property type="molecule type" value="Genomic_DNA"/>
</dbReference>
<comment type="caution">
    <text evidence="1">The sequence shown here is derived from an EMBL/GenBank/DDBJ whole genome shotgun (WGS) entry which is preliminary data.</text>
</comment>
<keyword evidence="2" id="KW-1185">Reference proteome</keyword>
<gene>
    <name evidence="1" type="ORF">ET418_04640</name>
</gene>
<dbReference type="RefSeq" id="WP_149306403.1">
    <property type="nucleotide sequence ID" value="NZ_SRSD01000002.1"/>
</dbReference>
<dbReference type="Proteomes" id="UP000324298">
    <property type="component" value="Unassembled WGS sequence"/>
</dbReference>
<reference evidence="1 2" key="1">
    <citation type="submission" date="2019-04" db="EMBL/GenBank/DDBJ databases">
        <title>Geobacter ruber sp. nov., ferric-reducing bacteria isolated from paddy soil.</title>
        <authorList>
            <person name="Xu Z."/>
            <person name="Masuda Y."/>
            <person name="Itoh H."/>
            <person name="Senoo K."/>
        </authorList>
    </citation>
    <scope>NUCLEOTIDE SEQUENCE [LARGE SCALE GENOMIC DNA]</scope>
    <source>
        <strain evidence="1 2">Red88</strain>
    </source>
</reference>
<protein>
    <submittedName>
        <fullName evidence="1">Uncharacterized protein</fullName>
    </submittedName>
</protein>
<evidence type="ECO:0000313" key="2">
    <source>
        <dbReference type="Proteomes" id="UP000324298"/>
    </source>
</evidence>
<organism evidence="1 2">
    <name type="scientific">Oryzomonas rubra</name>
    <dbReference type="NCBI Taxonomy" id="2509454"/>
    <lineage>
        <taxon>Bacteria</taxon>
        <taxon>Pseudomonadati</taxon>
        <taxon>Thermodesulfobacteriota</taxon>
        <taxon>Desulfuromonadia</taxon>
        <taxon>Geobacterales</taxon>
        <taxon>Geobacteraceae</taxon>
        <taxon>Oryzomonas</taxon>
    </lineage>
</organism>
<dbReference type="AlphaFoldDB" id="A0A5A9XMD5"/>
<proteinExistence type="predicted"/>
<sequence length="82" mass="9304">MEFLQRFELFLLGDAHNDYPSLDYLNLFPKIPGRNKSRFNKFQARFGRKTQTVLARLDGLKHLLAGLAAQRTALPQTLGADA</sequence>